<keyword evidence="1" id="KW-0812">Transmembrane</keyword>
<comment type="caution">
    <text evidence="3">The sequence shown here is derived from an EMBL/GenBank/DDBJ whole genome shotgun (WGS) entry which is preliminary data.</text>
</comment>
<keyword evidence="1" id="KW-1133">Transmembrane helix</keyword>
<feature type="chain" id="PRO_5046925408" evidence="2">
    <location>
        <begin position="25"/>
        <end position="62"/>
    </location>
</feature>
<dbReference type="EMBL" id="BAAAFO010000004">
    <property type="protein sequence ID" value="GAA0259817.1"/>
    <property type="molecule type" value="Genomic_DNA"/>
</dbReference>
<gene>
    <name evidence="3" type="ORF">GCM10009126_26500</name>
</gene>
<sequence length="62" mass="6850">MNHRTLLRYACVAALGCFATMAIAATAESAHLDYRLGILLVIALVTPTTFALHSLWTYRQAR</sequence>
<keyword evidence="2" id="KW-0732">Signal</keyword>
<accession>A0ABP3EDW0</accession>
<dbReference type="Proteomes" id="UP001500657">
    <property type="component" value="Unassembled WGS sequence"/>
</dbReference>
<protein>
    <submittedName>
        <fullName evidence="3">Uncharacterized protein</fullName>
    </submittedName>
</protein>
<proteinExistence type="predicted"/>
<keyword evidence="1" id="KW-0472">Membrane</keyword>
<keyword evidence="4" id="KW-1185">Reference proteome</keyword>
<evidence type="ECO:0000313" key="4">
    <source>
        <dbReference type="Proteomes" id="UP001500657"/>
    </source>
</evidence>
<evidence type="ECO:0000313" key="3">
    <source>
        <dbReference type="EMBL" id="GAA0259817.1"/>
    </source>
</evidence>
<name>A0ABP3EDW0_9GAMM</name>
<feature type="signal peptide" evidence="2">
    <location>
        <begin position="1"/>
        <end position="24"/>
    </location>
</feature>
<evidence type="ECO:0000256" key="2">
    <source>
        <dbReference type="SAM" id="SignalP"/>
    </source>
</evidence>
<feature type="transmembrane region" description="Helical" evidence="1">
    <location>
        <begin position="34"/>
        <end position="56"/>
    </location>
</feature>
<evidence type="ECO:0000256" key="1">
    <source>
        <dbReference type="SAM" id="Phobius"/>
    </source>
</evidence>
<reference evidence="4" key="1">
    <citation type="journal article" date="2019" name="Int. J. Syst. Evol. Microbiol.">
        <title>The Global Catalogue of Microorganisms (GCM) 10K type strain sequencing project: providing services to taxonomists for standard genome sequencing and annotation.</title>
        <authorList>
            <consortium name="The Broad Institute Genomics Platform"/>
            <consortium name="The Broad Institute Genome Sequencing Center for Infectious Disease"/>
            <person name="Wu L."/>
            <person name="Ma J."/>
        </authorList>
    </citation>
    <scope>NUCLEOTIDE SEQUENCE [LARGE SCALE GENOMIC DNA]</scope>
    <source>
        <strain evidence="4">JCM 16242</strain>
    </source>
</reference>
<organism evidence="3 4">
    <name type="scientific">Rhodanobacter caeni</name>
    <dbReference type="NCBI Taxonomy" id="657654"/>
    <lineage>
        <taxon>Bacteria</taxon>
        <taxon>Pseudomonadati</taxon>
        <taxon>Pseudomonadota</taxon>
        <taxon>Gammaproteobacteria</taxon>
        <taxon>Lysobacterales</taxon>
        <taxon>Rhodanobacteraceae</taxon>
        <taxon>Rhodanobacter</taxon>
    </lineage>
</organism>